<accession>A0A368VYT9</accession>
<keyword evidence="2" id="KW-1133">Transmembrane helix</keyword>
<sequence length="461" mass="50212">MIESAFYFFDQRGTCEGVSALETVLEVLKMLGQAAVQLVSQPFYYIAVLFIVLQYTRQIRMERQLFAVKLHNWPSLVIRALFAGLLIGVGVSLAGAFIGVALTAESVIWLWAAAALLMLMRIRYLCFAYSAGVITLLQWIMGWTPLAERADWIGALAASLARIDAAGLLVLVALLHLAEAVLVRWQGNRLATPLFLEGKRGKLVGGYMLQGFWPVPLLMLVPVTGTGASTTALPWTPLFGADWSQGWSFVALPMIIGFTEMTRSMLPREKAKHAAKGLLLYSICLAAAALAAWWQPMLLPVAALASLLLHEAIIWRSRTLEAAHSPLYVHDSRGLRILGIVPGTPAAAMGLETGEILHKVNGVRVRSKEELYEALVQNSAFCKLEVMNLAGELKFAQRARFAGEHHQLGVILAPDEQANYYAASGPASLLELLRSSRTSNRRGSAPAQGVAGIGQAEQAER</sequence>
<comment type="caution">
    <text evidence="4">The sequence shown here is derived from an EMBL/GenBank/DDBJ whole genome shotgun (WGS) entry which is preliminary data.</text>
</comment>
<dbReference type="Proteomes" id="UP000252415">
    <property type="component" value="Unassembled WGS sequence"/>
</dbReference>
<evidence type="ECO:0000256" key="1">
    <source>
        <dbReference type="SAM" id="MobiDB-lite"/>
    </source>
</evidence>
<organism evidence="4 5">
    <name type="scientific">Paenibacillus prosopidis</name>
    <dbReference type="NCBI Taxonomy" id="630520"/>
    <lineage>
        <taxon>Bacteria</taxon>
        <taxon>Bacillati</taxon>
        <taxon>Bacillota</taxon>
        <taxon>Bacilli</taxon>
        <taxon>Bacillales</taxon>
        <taxon>Paenibacillaceae</taxon>
        <taxon>Paenibacillus</taxon>
    </lineage>
</organism>
<evidence type="ECO:0000259" key="3">
    <source>
        <dbReference type="PROSITE" id="PS50106"/>
    </source>
</evidence>
<evidence type="ECO:0000313" key="5">
    <source>
        <dbReference type="Proteomes" id="UP000252415"/>
    </source>
</evidence>
<feature type="transmembrane region" description="Helical" evidence="2">
    <location>
        <begin position="204"/>
        <end position="223"/>
    </location>
</feature>
<keyword evidence="5" id="KW-1185">Reference proteome</keyword>
<dbReference type="Pfam" id="PF17820">
    <property type="entry name" value="PDZ_6"/>
    <property type="match status" value="1"/>
</dbReference>
<dbReference type="InterPro" id="IPR036034">
    <property type="entry name" value="PDZ_sf"/>
</dbReference>
<dbReference type="EMBL" id="QPJD01000011">
    <property type="protein sequence ID" value="RCW44789.1"/>
    <property type="molecule type" value="Genomic_DNA"/>
</dbReference>
<feature type="transmembrane region" description="Helical" evidence="2">
    <location>
        <begin position="165"/>
        <end position="183"/>
    </location>
</feature>
<dbReference type="Gene3D" id="2.30.42.10">
    <property type="match status" value="1"/>
</dbReference>
<dbReference type="PROSITE" id="PS50106">
    <property type="entry name" value="PDZ"/>
    <property type="match status" value="1"/>
</dbReference>
<dbReference type="SUPFAM" id="SSF50156">
    <property type="entry name" value="PDZ domain-like"/>
    <property type="match status" value="1"/>
</dbReference>
<reference evidence="4 5" key="1">
    <citation type="submission" date="2018-07" db="EMBL/GenBank/DDBJ databases">
        <title>Genomic Encyclopedia of Type Strains, Phase III (KMG-III): the genomes of soil and plant-associated and newly described type strains.</title>
        <authorList>
            <person name="Whitman W."/>
        </authorList>
    </citation>
    <scope>NUCLEOTIDE SEQUENCE [LARGE SCALE GENOMIC DNA]</scope>
    <source>
        <strain evidence="4 5">CECT 7506</strain>
    </source>
</reference>
<feature type="transmembrane region" description="Helical" evidence="2">
    <location>
        <begin position="34"/>
        <end position="55"/>
    </location>
</feature>
<protein>
    <recommendedName>
        <fullName evidence="3">PDZ domain-containing protein</fullName>
    </recommendedName>
</protein>
<dbReference type="InterPro" id="IPR041489">
    <property type="entry name" value="PDZ_6"/>
</dbReference>
<feature type="transmembrane region" description="Helical" evidence="2">
    <location>
        <begin position="126"/>
        <end position="145"/>
    </location>
</feature>
<feature type="transmembrane region" description="Helical" evidence="2">
    <location>
        <begin position="243"/>
        <end position="262"/>
    </location>
</feature>
<name>A0A368VYT9_9BACL</name>
<keyword evidence="2" id="KW-0472">Membrane</keyword>
<feature type="transmembrane region" description="Helical" evidence="2">
    <location>
        <begin position="76"/>
        <end position="94"/>
    </location>
</feature>
<feature type="domain" description="PDZ" evidence="3">
    <location>
        <begin position="334"/>
        <end position="390"/>
    </location>
</feature>
<feature type="region of interest" description="Disordered" evidence="1">
    <location>
        <begin position="439"/>
        <end position="461"/>
    </location>
</feature>
<dbReference type="InterPro" id="IPR001478">
    <property type="entry name" value="PDZ"/>
</dbReference>
<dbReference type="AlphaFoldDB" id="A0A368VYT9"/>
<proteinExistence type="predicted"/>
<feature type="transmembrane region" description="Helical" evidence="2">
    <location>
        <begin position="100"/>
        <end position="119"/>
    </location>
</feature>
<evidence type="ECO:0000313" key="4">
    <source>
        <dbReference type="EMBL" id="RCW44789.1"/>
    </source>
</evidence>
<feature type="transmembrane region" description="Helical" evidence="2">
    <location>
        <begin position="274"/>
        <end position="291"/>
    </location>
</feature>
<evidence type="ECO:0000256" key="2">
    <source>
        <dbReference type="SAM" id="Phobius"/>
    </source>
</evidence>
<gene>
    <name evidence="4" type="ORF">DFP97_11114</name>
</gene>
<keyword evidence="2" id="KW-0812">Transmembrane</keyword>